<evidence type="ECO:0000256" key="1">
    <source>
        <dbReference type="SAM" id="Phobius"/>
    </source>
</evidence>
<reference evidence="2" key="1">
    <citation type="submission" date="2021-06" db="EMBL/GenBank/DDBJ databases">
        <authorList>
            <person name="Kallberg Y."/>
            <person name="Tangrot J."/>
            <person name="Rosling A."/>
        </authorList>
    </citation>
    <scope>NUCLEOTIDE SEQUENCE</scope>
    <source>
        <strain evidence="2">CL551</strain>
    </source>
</reference>
<proteinExistence type="predicted"/>
<keyword evidence="1" id="KW-0472">Membrane</keyword>
<evidence type="ECO:0000313" key="3">
    <source>
        <dbReference type="Proteomes" id="UP000789342"/>
    </source>
</evidence>
<feature type="transmembrane region" description="Helical" evidence="1">
    <location>
        <begin position="235"/>
        <end position="256"/>
    </location>
</feature>
<feature type="transmembrane region" description="Helical" evidence="1">
    <location>
        <begin position="487"/>
        <end position="507"/>
    </location>
</feature>
<keyword evidence="1" id="KW-1133">Transmembrane helix</keyword>
<dbReference type="Proteomes" id="UP000789342">
    <property type="component" value="Unassembled WGS sequence"/>
</dbReference>
<accession>A0A9N9C0D1</accession>
<name>A0A9N9C0D1_9GLOM</name>
<protein>
    <submittedName>
        <fullName evidence="2">13941_t:CDS:1</fullName>
    </submittedName>
</protein>
<dbReference type="EMBL" id="CAJVPV010004962">
    <property type="protein sequence ID" value="CAG8582159.1"/>
    <property type="molecule type" value="Genomic_DNA"/>
</dbReference>
<feature type="transmembrane region" description="Helical" evidence="1">
    <location>
        <begin position="14"/>
        <end position="31"/>
    </location>
</feature>
<keyword evidence="1" id="KW-0812">Transmembrane</keyword>
<organism evidence="2 3">
    <name type="scientific">Acaulospora morrowiae</name>
    <dbReference type="NCBI Taxonomy" id="94023"/>
    <lineage>
        <taxon>Eukaryota</taxon>
        <taxon>Fungi</taxon>
        <taxon>Fungi incertae sedis</taxon>
        <taxon>Mucoromycota</taxon>
        <taxon>Glomeromycotina</taxon>
        <taxon>Glomeromycetes</taxon>
        <taxon>Diversisporales</taxon>
        <taxon>Acaulosporaceae</taxon>
        <taxon>Acaulospora</taxon>
    </lineage>
</organism>
<dbReference type="AlphaFoldDB" id="A0A9N9C0D1"/>
<feature type="transmembrane region" description="Helical" evidence="1">
    <location>
        <begin position="199"/>
        <end position="223"/>
    </location>
</feature>
<evidence type="ECO:0000313" key="2">
    <source>
        <dbReference type="EMBL" id="CAG8582159.1"/>
    </source>
</evidence>
<keyword evidence="3" id="KW-1185">Reference proteome</keyword>
<sequence length="524" mass="59396">MCGLRCFTNILRPFILLLTSIVPIVVAECIFDQGSYSCFKITQLASSLPNLIVGLIPDGSLDSDTGAPWLTGMTQAIFTGLVPRSWTVANTGVQGWLDKDLAEIKAGRNFVTVFEAEELLIRENHFLDAHSRYGMACFSIGLNNYKLRYEKERWTTVKLRRLHTKHAEIPLTCGLTCQKLRNKICKDLYGVRLLVFRKIFYVTIMIIDTLAIVIAWTALWCLLSLDVQIKKNLTFAAMILSQILGFILLVGTAVLADYEIKKRTNKIVPCRGGESISYLERWDYGLESPELVFIYKLKKSATGKQGKEKYLVDVALKWSKFLCNKEQKIAECLEHSKEFLDDESVAGTFKFRLQMLSTENNECPCRVIMRSLLRALIMCSDKFLIEGERRKQKLIDDKHINSCFTPLPNPLHDDGCPQLLGRRTGVNKMTHNHSGTDLEIPIVAWCTFWKCRRKKGKDIIASLGIVIGIIGILSGLFLQLFTDEYGIWVGAAFSICGLILSPLRTFARNMKSPHYQINEQGNRN</sequence>
<comment type="caution">
    <text evidence="2">The sequence shown here is derived from an EMBL/GenBank/DDBJ whole genome shotgun (WGS) entry which is preliminary data.</text>
</comment>
<gene>
    <name evidence="2" type="ORF">AMORRO_LOCUS6957</name>
</gene>
<feature type="transmembrane region" description="Helical" evidence="1">
    <location>
        <begin position="459"/>
        <end position="481"/>
    </location>
</feature>